<keyword evidence="2" id="KW-1185">Reference proteome</keyword>
<name>A0A0U1L2N1_9FIRM</name>
<dbReference type="Proteomes" id="UP000049855">
    <property type="component" value="Unassembled WGS sequence"/>
</dbReference>
<evidence type="ECO:0000313" key="2">
    <source>
        <dbReference type="Proteomes" id="UP000049855"/>
    </source>
</evidence>
<accession>A0A0U1L2N1</accession>
<gene>
    <name evidence="1" type="ORF">SpAn4DRAFT_0237</name>
</gene>
<dbReference type="AlphaFoldDB" id="A0A0U1L2N1"/>
<dbReference type="EMBL" id="CTRP01000014">
    <property type="protein sequence ID" value="CQR73775.1"/>
    <property type="molecule type" value="Genomic_DNA"/>
</dbReference>
<protein>
    <submittedName>
        <fullName evidence="1">Uncharacterized protein</fullName>
    </submittedName>
</protein>
<sequence>MRKAKTDSSKYTFTTSEGWITMGEVMAGERLFDENSEVCQVVAGTKDLYC</sequence>
<proteinExistence type="predicted"/>
<evidence type="ECO:0000313" key="1">
    <source>
        <dbReference type="EMBL" id="CQR73775.1"/>
    </source>
</evidence>
<reference evidence="2" key="1">
    <citation type="submission" date="2015-03" db="EMBL/GenBank/DDBJ databases">
        <authorList>
            <person name="Nijsse Bart"/>
        </authorList>
    </citation>
    <scope>NUCLEOTIDE SEQUENCE [LARGE SCALE GENOMIC DNA]</scope>
</reference>
<organism evidence="1 2">
    <name type="scientific">Sporomusa ovata</name>
    <dbReference type="NCBI Taxonomy" id="2378"/>
    <lineage>
        <taxon>Bacteria</taxon>
        <taxon>Bacillati</taxon>
        <taxon>Bacillota</taxon>
        <taxon>Negativicutes</taxon>
        <taxon>Selenomonadales</taxon>
        <taxon>Sporomusaceae</taxon>
        <taxon>Sporomusa</taxon>
    </lineage>
</organism>